<keyword evidence="3" id="KW-0804">Transcription</keyword>
<keyword evidence="6" id="KW-1185">Reference proteome</keyword>
<sequence length="315" mass="34108">MSESTASVVLNRTRSGTRVSAETRRHVLEAAERLGYRPNALARSLQKGSTQRIGVYSGRAHLDSRNLFFADLLGGICEGAREHEFNTVIHTSGNGPSMLLDLLSNRALDGLVVHARQDDPILGMLDELRVPAVAIADQVSAIPTICVDDDGGGRMQAQHLAQLGHRNVLYKQTLFTARSAVNRMESFLRTATELGMNVTIHNETTGDDSLSSEDFDLLNRTTDRVTAIVGCNDRVAEVCCHGLSAVGMSIPKDVAVVGFDGFNRFYAPRFELTTIRAPWSQLGARAISTLMSLIAGECVPGVTILPIEFVRGATT</sequence>
<dbReference type="SUPFAM" id="SSF53822">
    <property type="entry name" value="Periplasmic binding protein-like I"/>
    <property type="match status" value="1"/>
</dbReference>
<dbReference type="GO" id="GO:0000976">
    <property type="term" value="F:transcription cis-regulatory region binding"/>
    <property type="evidence" value="ECO:0007669"/>
    <property type="project" value="TreeGrafter"/>
</dbReference>
<evidence type="ECO:0000256" key="2">
    <source>
        <dbReference type="ARBA" id="ARBA00023125"/>
    </source>
</evidence>
<dbReference type="CDD" id="cd06267">
    <property type="entry name" value="PBP1_LacI_sugar_binding-like"/>
    <property type="match status" value="1"/>
</dbReference>
<gene>
    <name evidence="5" type="ORF">OP10G_0788</name>
</gene>
<proteinExistence type="predicted"/>
<evidence type="ECO:0000256" key="1">
    <source>
        <dbReference type="ARBA" id="ARBA00023015"/>
    </source>
</evidence>
<evidence type="ECO:0000313" key="5">
    <source>
        <dbReference type="EMBL" id="AIE84156.1"/>
    </source>
</evidence>
<dbReference type="InterPro" id="IPR010982">
    <property type="entry name" value="Lambda_DNA-bd_dom_sf"/>
</dbReference>
<dbReference type="InterPro" id="IPR000843">
    <property type="entry name" value="HTH_LacI"/>
</dbReference>
<keyword evidence="1" id="KW-0805">Transcription regulation</keyword>
<dbReference type="Gene3D" id="1.10.260.40">
    <property type="entry name" value="lambda repressor-like DNA-binding domains"/>
    <property type="match status" value="1"/>
</dbReference>
<organism evidence="5 6">
    <name type="scientific">Fimbriimonas ginsengisoli Gsoil 348</name>
    <dbReference type="NCBI Taxonomy" id="661478"/>
    <lineage>
        <taxon>Bacteria</taxon>
        <taxon>Bacillati</taxon>
        <taxon>Armatimonadota</taxon>
        <taxon>Fimbriimonadia</taxon>
        <taxon>Fimbriimonadales</taxon>
        <taxon>Fimbriimonadaceae</taxon>
        <taxon>Fimbriimonas</taxon>
    </lineage>
</organism>
<dbReference type="CDD" id="cd01392">
    <property type="entry name" value="HTH_LacI"/>
    <property type="match status" value="1"/>
</dbReference>
<dbReference type="PANTHER" id="PTHR30146:SF109">
    <property type="entry name" value="HTH-TYPE TRANSCRIPTIONAL REGULATOR GALS"/>
    <property type="match status" value="1"/>
</dbReference>
<accession>A0A068NL05</accession>
<feature type="domain" description="HTH lacI-type" evidence="4">
    <location>
        <begin position="1"/>
        <end position="47"/>
    </location>
</feature>
<dbReference type="KEGG" id="fgi:OP10G_0788"/>
<keyword evidence="2" id="KW-0238">DNA-binding</keyword>
<evidence type="ECO:0000256" key="3">
    <source>
        <dbReference type="ARBA" id="ARBA00023163"/>
    </source>
</evidence>
<dbReference type="Pfam" id="PF00532">
    <property type="entry name" value="Peripla_BP_1"/>
    <property type="match status" value="1"/>
</dbReference>
<dbReference type="Pfam" id="PF00356">
    <property type="entry name" value="LacI"/>
    <property type="match status" value="1"/>
</dbReference>
<dbReference type="GO" id="GO:0003700">
    <property type="term" value="F:DNA-binding transcription factor activity"/>
    <property type="evidence" value="ECO:0007669"/>
    <property type="project" value="TreeGrafter"/>
</dbReference>
<name>A0A068NL05_FIMGI</name>
<dbReference type="PROSITE" id="PS50932">
    <property type="entry name" value="HTH_LACI_2"/>
    <property type="match status" value="1"/>
</dbReference>
<dbReference type="eggNOG" id="COG1609">
    <property type="taxonomic scope" value="Bacteria"/>
</dbReference>
<dbReference type="STRING" id="661478.OP10G_0788"/>
<dbReference type="EMBL" id="CP007139">
    <property type="protein sequence ID" value="AIE84156.1"/>
    <property type="molecule type" value="Genomic_DNA"/>
</dbReference>
<dbReference type="HOGENOM" id="CLU_037628_6_1_0"/>
<evidence type="ECO:0000259" key="4">
    <source>
        <dbReference type="PROSITE" id="PS50932"/>
    </source>
</evidence>
<dbReference type="Gene3D" id="3.40.50.2300">
    <property type="match status" value="2"/>
</dbReference>
<dbReference type="Proteomes" id="UP000027982">
    <property type="component" value="Chromosome"/>
</dbReference>
<protein>
    <submittedName>
        <fullName evidence="5">Transcriptional regulator, LacI family</fullName>
    </submittedName>
</protein>
<dbReference type="InterPro" id="IPR028082">
    <property type="entry name" value="Peripla_BP_I"/>
</dbReference>
<evidence type="ECO:0000313" key="6">
    <source>
        <dbReference type="Proteomes" id="UP000027982"/>
    </source>
</evidence>
<reference evidence="5 6" key="1">
    <citation type="journal article" date="2014" name="PLoS ONE">
        <title>The first complete genome sequence of the class fimbriimonadia in the phylum armatimonadetes.</title>
        <authorList>
            <person name="Hu Z.Y."/>
            <person name="Wang Y.Z."/>
            <person name="Im W.T."/>
            <person name="Wang S.Y."/>
            <person name="Zhao G.P."/>
            <person name="Zheng H.J."/>
            <person name="Quan Z.X."/>
        </authorList>
    </citation>
    <scope>NUCLEOTIDE SEQUENCE [LARGE SCALE GENOMIC DNA]</scope>
    <source>
        <strain evidence="5">Gsoil 348</strain>
    </source>
</reference>
<dbReference type="SMART" id="SM00354">
    <property type="entry name" value="HTH_LACI"/>
    <property type="match status" value="1"/>
</dbReference>
<dbReference type="AlphaFoldDB" id="A0A068NL05"/>
<dbReference type="PANTHER" id="PTHR30146">
    <property type="entry name" value="LACI-RELATED TRANSCRIPTIONAL REPRESSOR"/>
    <property type="match status" value="1"/>
</dbReference>
<dbReference type="SUPFAM" id="SSF47413">
    <property type="entry name" value="lambda repressor-like DNA-binding domains"/>
    <property type="match status" value="1"/>
</dbReference>
<dbReference type="InterPro" id="IPR001761">
    <property type="entry name" value="Peripla_BP/Lac1_sug-bd_dom"/>
</dbReference>